<keyword evidence="1" id="KW-1133">Transmembrane helix</keyword>
<evidence type="ECO:0000256" key="1">
    <source>
        <dbReference type="SAM" id="Phobius"/>
    </source>
</evidence>
<accession>A0ABR0LIT8</accession>
<name>A0ABR0LIT8_9PEZI</name>
<evidence type="ECO:0000313" key="2">
    <source>
        <dbReference type="EMBL" id="KAK5178774.1"/>
    </source>
</evidence>
<dbReference type="PANTHER" id="PTHR35408:SF2">
    <property type="entry name" value="GLYCOSYLTRANSFERASE 2-LIKE DOMAIN-CONTAINING PROTEIN"/>
    <property type="match status" value="1"/>
</dbReference>
<evidence type="ECO:0000313" key="3">
    <source>
        <dbReference type="Proteomes" id="UP001357485"/>
    </source>
</evidence>
<dbReference type="EMBL" id="JAVRRA010019573">
    <property type="protein sequence ID" value="KAK5178774.1"/>
    <property type="molecule type" value="Genomic_DNA"/>
</dbReference>
<gene>
    <name evidence="2" type="ORF">LTR16_010772</name>
</gene>
<sequence>MEWGATAKEAEASNFFKEMPKIFKSFKWMYMVLVPCVAGMIYLGFYAPRGWEIRGVTATVPLAVNLVSHALLPVSPPNKKQNGDDGEG</sequence>
<comment type="caution">
    <text evidence="2">The sequence shown here is derived from an EMBL/GenBank/DDBJ whole genome shotgun (WGS) entry which is preliminary data.</text>
</comment>
<protein>
    <submittedName>
        <fullName evidence="2">Uncharacterized protein</fullName>
    </submittedName>
</protein>
<keyword evidence="3" id="KW-1185">Reference proteome</keyword>
<proteinExistence type="predicted"/>
<feature type="transmembrane region" description="Helical" evidence="1">
    <location>
        <begin position="28"/>
        <end position="47"/>
    </location>
</feature>
<dbReference type="Proteomes" id="UP001357485">
    <property type="component" value="Unassembled WGS sequence"/>
</dbReference>
<dbReference type="PANTHER" id="PTHR35408">
    <property type="entry name" value="CHROMOSOME 15, WHOLE GENOME SHOTGUN SEQUENCE"/>
    <property type="match status" value="1"/>
</dbReference>
<reference evidence="2 3" key="1">
    <citation type="submission" date="2023-08" db="EMBL/GenBank/DDBJ databases">
        <title>Black Yeasts Isolated from many extreme environments.</title>
        <authorList>
            <person name="Coleine C."/>
            <person name="Stajich J.E."/>
            <person name="Selbmann L."/>
        </authorList>
    </citation>
    <scope>NUCLEOTIDE SEQUENCE [LARGE SCALE GENOMIC DNA]</scope>
    <source>
        <strain evidence="2 3">CCFEE 536</strain>
    </source>
</reference>
<organism evidence="2 3">
    <name type="scientific">Cryomyces antarcticus</name>
    <dbReference type="NCBI Taxonomy" id="329879"/>
    <lineage>
        <taxon>Eukaryota</taxon>
        <taxon>Fungi</taxon>
        <taxon>Dikarya</taxon>
        <taxon>Ascomycota</taxon>
        <taxon>Pezizomycotina</taxon>
        <taxon>Dothideomycetes</taxon>
        <taxon>Dothideomycetes incertae sedis</taxon>
        <taxon>Cryomyces</taxon>
    </lineage>
</organism>
<keyword evidence="1" id="KW-0812">Transmembrane</keyword>
<keyword evidence="1" id="KW-0472">Membrane</keyword>